<dbReference type="Gene3D" id="3.40.50.620">
    <property type="entry name" value="HUPs"/>
    <property type="match status" value="1"/>
</dbReference>
<dbReference type="GO" id="GO:0016829">
    <property type="term" value="F:lyase activity"/>
    <property type="evidence" value="ECO:0007669"/>
    <property type="project" value="UniProtKB-KW"/>
</dbReference>
<reference evidence="4 5" key="1">
    <citation type="submission" date="2019-08" db="EMBL/GenBank/DDBJ databases">
        <title>In-depth cultivation of the pig gut microbiome towards novel bacterial diversity and tailored functional studies.</title>
        <authorList>
            <person name="Wylensek D."/>
            <person name="Hitch T.C.A."/>
            <person name="Clavel T."/>
        </authorList>
    </citation>
    <scope>NUCLEOTIDE SEQUENCE [LARGE SCALE GENOMIC DNA]</scope>
    <source>
        <strain evidence="4 5">Oil-RF-744-WCA-WT-10</strain>
    </source>
</reference>
<dbReference type="RefSeq" id="WP_154328797.1">
    <property type="nucleotide sequence ID" value="NZ_CP045696.1"/>
</dbReference>
<dbReference type="NCBIfam" id="TIGR00125">
    <property type="entry name" value="cyt_tran_rel"/>
    <property type="match status" value="1"/>
</dbReference>
<dbReference type="InterPro" id="IPR014729">
    <property type="entry name" value="Rossmann-like_a/b/a_fold"/>
</dbReference>
<keyword evidence="1" id="KW-0547">Nucleotide-binding</keyword>
<keyword evidence="5" id="KW-1185">Reference proteome</keyword>
<feature type="domain" description="Citrate lyase ligase C-terminal" evidence="3">
    <location>
        <begin position="145"/>
        <end position="316"/>
    </location>
</feature>
<keyword evidence="2" id="KW-0067">ATP-binding</keyword>
<evidence type="ECO:0000256" key="2">
    <source>
        <dbReference type="ARBA" id="ARBA00022840"/>
    </source>
</evidence>
<protein>
    <submittedName>
        <fullName evidence="4">[citrate (Pro-3S)-lyase] ligase</fullName>
        <ecNumber evidence="4">6.2.1.22</ecNumber>
    </submittedName>
</protein>
<dbReference type="AlphaFoldDB" id="A0A6L5XE50"/>
<dbReference type="NCBIfam" id="TIGR00124">
    <property type="entry name" value="cit_ly_ligase"/>
    <property type="match status" value="1"/>
</dbReference>
<dbReference type="Gene3D" id="1.10.4200.10">
    <property type="entry name" value="Triphosphoribosyl-dephospho-CoA protein"/>
    <property type="match status" value="2"/>
</dbReference>
<dbReference type="Pfam" id="PF01874">
    <property type="entry name" value="CitG"/>
    <property type="match status" value="1"/>
</dbReference>
<dbReference type="InterPro" id="IPR013166">
    <property type="entry name" value="Citrate_lyase_ligase_C"/>
</dbReference>
<evidence type="ECO:0000259" key="3">
    <source>
        <dbReference type="SMART" id="SM00764"/>
    </source>
</evidence>
<dbReference type="EC" id="6.2.1.22" evidence="4"/>
<evidence type="ECO:0000313" key="5">
    <source>
        <dbReference type="Proteomes" id="UP000483362"/>
    </source>
</evidence>
<dbReference type="EMBL" id="VULT01000015">
    <property type="protein sequence ID" value="MSS18015.1"/>
    <property type="molecule type" value="Genomic_DNA"/>
</dbReference>
<evidence type="ECO:0000313" key="4">
    <source>
        <dbReference type="EMBL" id="MSS18015.1"/>
    </source>
</evidence>
<dbReference type="InterPro" id="IPR002736">
    <property type="entry name" value="CitG"/>
</dbReference>
<dbReference type="SUPFAM" id="SSF52374">
    <property type="entry name" value="Nucleotidylyl transferase"/>
    <property type="match status" value="1"/>
</dbReference>
<dbReference type="InterPro" id="IPR005216">
    <property type="entry name" value="Citrate_lyase_ligase"/>
</dbReference>
<proteinExistence type="predicted"/>
<keyword evidence="4" id="KW-0456">Lyase</keyword>
<dbReference type="Proteomes" id="UP000483362">
    <property type="component" value="Unassembled WGS sequence"/>
</dbReference>
<dbReference type="PANTHER" id="PTHR40599:SF1">
    <property type="entry name" value="[CITRATE [PRO-3S]-LYASE] LIGASE"/>
    <property type="match status" value="1"/>
</dbReference>
<name>A0A6L5XE50_9BACT</name>
<dbReference type="PANTHER" id="PTHR40599">
    <property type="entry name" value="[CITRATE [PRO-3S]-LYASE] LIGASE"/>
    <property type="match status" value="1"/>
</dbReference>
<dbReference type="InterPro" id="IPR004821">
    <property type="entry name" value="Cyt_trans-like"/>
</dbReference>
<organism evidence="4 5">
    <name type="scientific">Sodaliphilus pleomorphus</name>
    <dbReference type="NCBI Taxonomy" id="2606626"/>
    <lineage>
        <taxon>Bacteria</taxon>
        <taxon>Pseudomonadati</taxon>
        <taxon>Bacteroidota</taxon>
        <taxon>Bacteroidia</taxon>
        <taxon>Bacteroidales</taxon>
        <taxon>Muribaculaceae</taxon>
        <taxon>Sodaliphilus</taxon>
    </lineage>
</organism>
<dbReference type="SMART" id="SM00764">
    <property type="entry name" value="Citrate_ly_lig"/>
    <property type="match status" value="1"/>
</dbReference>
<dbReference type="Pfam" id="PF08218">
    <property type="entry name" value="Citrate_ly_lig"/>
    <property type="match status" value="1"/>
</dbReference>
<comment type="caution">
    <text evidence="4">The sequence shown here is derived from an EMBL/GenBank/DDBJ whole genome shotgun (WGS) entry which is preliminary data.</text>
</comment>
<sequence length="569" mass="62540">MYSDFEIRQLPLSIKSCHKKVEQFLAENDLRLEPVDYYAAIFERDSDVMLAGGGLKADVMKCVAVSSTLRDEGLCLMLISHLISTAQARGTTCVKVFTKPENESIFASASFHTIARSDKAILMENGNGLDSYCNYLSTLKQPGENGIIVMNANPFTLGHQYLIQQAAAQVDHLYVILVKEDCSEYSYSERLSMVKDGCLHVPNATVCEGSSYMVSAATFPSYFLKRIEDRTDTYIALDLDLYAKHIAPALGVRTRYVGTEPHDESTRRYNELMKACSHMRVKEIERLDDISASRVRKATTLSSVLTWVPPTTVPHVVAHMAAHALKAELDTTPKPGLVDLADSGSHTDMDHALMTTSIKTLMQYFVTLAQAGNSQELPNAASIRRTGIEAEKAMLQSTGGVNTHKGALFSMGLTIVAASHLLHKHGHIDKKALQQDIAALAGKLSEAKGTHGAQVLGKVNVKGALAMARSGYEQLFDSWLPFLDQNRHDAHALHKTLLLIMSQLDDTNVYYRCGATVAQQVKHEAEALLADFTVEKLKDMNRSFIARNISPGGAADMLSLTVFIDTITR</sequence>
<dbReference type="GO" id="GO:0046917">
    <property type="term" value="F:triphosphoribosyl-dephospho-CoA synthase activity"/>
    <property type="evidence" value="ECO:0007669"/>
    <property type="project" value="InterPro"/>
</dbReference>
<accession>A0A6L5XE50</accession>
<keyword evidence="4" id="KW-0436">Ligase</keyword>
<evidence type="ECO:0000256" key="1">
    <source>
        <dbReference type="ARBA" id="ARBA00022741"/>
    </source>
</evidence>
<dbReference type="GO" id="GO:0008771">
    <property type="term" value="F:[citrate (pro-3S)-lyase] ligase activity"/>
    <property type="evidence" value="ECO:0007669"/>
    <property type="project" value="UniProtKB-EC"/>
</dbReference>
<gene>
    <name evidence="4" type="primary">citC</name>
    <name evidence="4" type="ORF">FYJ29_09640</name>
</gene>
<dbReference type="GO" id="GO:0005524">
    <property type="term" value="F:ATP binding"/>
    <property type="evidence" value="ECO:0007669"/>
    <property type="project" value="UniProtKB-KW"/>
</dbReference>